<dbReference type="HOGENOM" id="CLU_306735_0_0_1"/>
<dbReference type="eggNOG" id="ENOG502THPN">
    <property type="taxonomic scope" value="Eukaryota"/>
</dbReference>
<dbReference type="Gene3D" id="1.25.40.10">
    <property type="entry name" value="Tetratricopeptide repeat domain"/>
    <property type="match status" value="1"/>
</dbReference>
<feature type="compositionally biased region" description="Low complexity" evidence="1">
    <location>
        <begin position="886"/>
        <end position="900"/>
    </location>
</feature>
<organism evidence="2 3">
    <name type="scientific">Chaetomium globosum (strain ATCC 6205 / CBS 148.51 / DSM 1962 / NBRC 6347 / NRRL 1970)</name>
    <name type="common">Soil fungus</name>
    <dbReference type="NCBI Taxonomy" id="306901"/>
    <lineage>
        <taxon>Eukaryota</taxon>
        <taxon>Fungi</taxon>
        <taxon>Dikarya</taxon>
        <taxon>Ascomycota</taxon>
        <taxon>Pezizomycotina</taxon>
        <taxon>Sordariomycetes</taxon>
        <taxon>Sordariomycetidae</taxon>
        <taxon>Sordariales</taxon>
        <taxon>Chaetomiaceae</taxon>
        <taxon>Chaetomium</taxon>
    </lineage>
</organism>
<dbReference type="InterPro" id="IPR011990">
    <property type="entry name" value="TPR-like_helical_dom_sf"/>
</dbReference>
<feature type="region of interest" description="Disordered" evidence="1">
    <location>
        <begin position="726"/>
        <end position="745"/>
    </location>
</feature>
<dbReference type="AlphaFoldDB" id="Q2GZJ7"/>
<accession>Q2GZJ7</accession>
<feature type="compositionally biased region" description="Basic and acidic residues" evidence="1">
    <location>
        <begin position="905"/>
        <end position="923"/>
    </location>
</feature>
<evidence type="ECO:0008006" key="4">
    <source>
        <dbReference type="Google" id="ProtNLM"/>
    </source>
</evidence>
<keyword evidence="3" id="KW-1185">Reference proteome</keyword>
<feature type="region of interest" description="Disordered" evidence="1">
    <location>
        <begin position="758"/>
        <end position="799"/>
    </location>
</feature>
<evidence type="ECO:0000313" key="2">
    <source>
        <dbReference type="EMBL" id="EAQ88430.1"/>
    </source>
</evidence>
<dbReference type="EMBL" id="CH408032">
    <property type="protein sequence ID" value="EAQ88430.1"/>
    <property type="molecule type" value="Genomic_DNA"/>
</dbReference>
<dbReference type="SUPFAM" id="SSF48452">
    <property type="entry name" value="TPR-like"/>
    <property type="match status" value="1"/>
</dbReference>
<dbReference type="RefSeq" id="XP_001224263.1">
    <property type="nucleotide sequence ID" value="XM_001224262.1"/>
</dbReference>
<protein>
    <recommendedName>
        <fullName evidence="4">Fungal N-terminal domain-containing protein</fullName>
    </recommendedName>
</protein>
<name>Q2GZJ7_CHAGB</name>
<sequence length="965" mass="107005">MDPLSITASTVTLIQVAGTVATSLQRFVHSLKTADSRITELCNETRSLSLRNNASQDMILFELDRLKVSIDEALLASRQPRHGFNHNPSSDSRVARNLRNLAEAARHFHSAASSTASTIRDHSGSLLGDFPAHRRERVETFIRTAGRHASGHQTPSTIVSAPTDSVSVVTSSRSLRVSTSAPRWPMVEDDEDDEVEFEQHFLDGLEDLAKDSIRRREFEKAIGFLTEAIQRKEKASSGQENLPRLQTQLALCYLFGDDWKKAEPIVFGLANRKESFLCLGPVVWTMLHALALAYLSTYSFDDALKMCKRAFHAQGKWAKIKKLDRRDVAGGAETTGLLATIFHMEGDYIAAEIYRRQLPGNFLYNHCSDPREFLSSQYDLLEDVLGDDVPDPCDYSPCDGPLNIPKLWINTQHSMRASLQRPTTVRKTFTVNGGDLSPLRARRRQWEKFEMDTSKEVVVITPGPIAGTEDKAASTASDNLRDTTITSGFRERATRMFETGRGLHRAWRRWSAETDYAASSTPSPIRRWLKGTSMLSAKPVRTVLRKRPNNNTTPAVRPRWEGPKTFRGLPISRPIIADSSEWCPTFRLPVGHPATILDDDPISEPACEGHLTLMNVADNEAGIVACSDGPCPDTIQAHDSEVEQAAPVISKVTEQPVTHHIAKPSKSSRPVELFGTPSSATKEKRAFYQADSLDVLRGYLLIPQEQGTHPSCDTDEVLRLDSPTLDSFPEIATPQSRPGLTRKHSNIPRTTSFIKRANGNNITTQPNHPSKKAGPTSHRGRNLPGHGFARRRANPKPTTAALSQEETVALSKLADILASLATRDELDADKLHEIKLELEALSADLKIWNADSTLHYDLQTVIKSLPGHSRGSTAWDEWQDSGYSSGYGSSETLSSSDATSPGSEHAPREPKPQPTDHKKDIKPKQKQPKRRLSLMTRSGASDRSTFIWAALPISTLREPDLGNFF</sequence>
<dbReference type="InParanoid" id="Q2GZJ7"/>
<dbReference type="GeneID" id="4392753"/>
<feature type="region of interest" description="Disordered" evidence="1">
    <location>
        <begin position="886"/>
        <end position="940"/>
    </location>
</feature>
<dbReference type="VEuPathDB" id="FungiDB:CHGG_05049"/>
<proteinExistence type="predicted"/>
<reference evidence="3" key="1">
    <citation type="journal article" date="2015" name="Genome Announc.">
        <title>Draft genome sequence of the cellulolytic fungus Chaetomium globosum.</title>
        <authorList>
            <person name="Cuomo C.A."/>
            <person name="Untereiner W.A."/>
            <person name="Ma L.-J."/>
            <person name="Grabherr M."/>
            <person name="Birren B.W."/>
        </authorList>
    </citation>
    <scope>NUCLEOTIDE SEQUENCE [LARGE SCALE GENOMIC DNA]</scope>
    <source>
        <strain evidence="3">ATCC 6205 / CBS 148.51 / DSM 1962 / NBRC 6347 / NRRL 1970</strain>
    </source>
</reference>
<evidence type="ECO:0000256" key="1">
    <source>
        <dbReference type="SAM" id="MobiDB-lite"/>
    </source>
</evidence>
<feature type="compositionally biased region" description="Polar residues" evidence="1">
    <location>
        <begin position="758"/>
        <end position="768"/>
    </location>
</feature>
<dbReference type="Proteomes" id="UP000001056">
    <property type="component" value="Unassembled WGS sequence"/>
</dbReference>
<gene>
    <name evidence="2" type="ORF">CHGG_05049</name>
</gene>
<evidence type="ECO:0000313" key="3">
    <source>
        <dbReference type="Proteomes" id="UP000001056"/>
    </source>
</evidence>
<dbReference type="OrthoDB" id="195446at2759"/>